<reference evidence="5" key="2">
    <citation type="submission" date="2022-06" db="UniProtKB">
        <authorList>
            <consortium name="EnsemblMetazoa"/>
        </authorList>
    </citation>
    <scope>IDENTIFICATION</scope>
    <source>
        <strain evidence="5">DF5081</strain>
    </source>
</reference>
<dbReference type="GO" id="GO:0032266">
    <property type="term" value="F:phosphatidylinositol-3-phosphate binding"/>
    <property type="evidence" value="ECO:0007669"/>
    <property type="project" value="TreeGrafter"/>
</dbReference>
<evidence type="ECO:0000256" key="3">
    <source>
        <dbReference type="SAM" id="MobiDB-lite"/>
    </source>
</evidence>
<dbReference type="Gene3D" id="1.20.58.60">
    <property type="match status" value="1"/>
</dbReference>
<evidence type="ECO:0000256" key="2">
    <source>
        <dbReference type="SAM" id="Coils"/>
    </source>
</evidence>
<dbReference type="AlphaFoldDB" id="A0A8R1HNI1"/>
<feature type="region of interest" description="Disordered" evidence="3">
    <location>
        <begin position="955"/>
        <end position="997"/>
    </location>
</feature>
<feature type="domain" description="CRAL-TRIO" evidence="4">
    <location>
        <begin position="20"/>
        <end position="149"/>
    </location>
</feature>
<dbReference type="SMART" id="SM00516">
    <property type="entry name" value="SEC14"/>
    <property type="match status" value="1"/>
</dbReference>
<evidence type="ECO:0000259" key="4">
    <source>
        <dbReference type="PROSITE" id="PS50191"/>
    </source>
</evidence>
<reference evidence="6" key="1">
    <citation type="submission" date="2010-08" db="EMBL/GenBank/DDBJ databases">
        <authorList>
            <consortium name="Caenorhabditis japonica Sequencing Consortium"/>
            <person name="Wilson R.K."/>
        </authorList>
    </citation>
    <scope>NUCLEOTIDE SEQUENCE [LARGE SCALE GENOMIC DNA]</scope>
    <source>
        <strain evidence="6">DF5081</strain>
    </source>
</reference>
<accession>A0A8R1HNI1</accession>
<dbReference type="EnsemblMetazoa" id="CJA07083b.1">
    <property type="protein sequence ID" value="CJA07083b.1"/>
    <property type="gene ID" value="WBGene00126287"/>
</dbReference>
<dbReference type="GO" id="GO:0003676">
    <property type="term" value="F:nucleic acid binding"/>
    <property type="evidence" value="ECO:0007669"/>
    <property type="project" value="InterPro"/>
</dbReference>
<dbReference type="GO" id="GO:0005634">
    <property type="term" value="C:nucleus"/>
    <property type="evidence" value="ECO:0007669"/>
    <property type="project" value="UniProtKB-SubCell"/>
</dbReference>
<comment type="subcellular location">
    <subcellularLocation>
        <location evidence="1">Nucleus</location>
    </subcellularLocation>
</comment>
<dbReference type="SUPFAM" id="SSF46966">
    <property type="entry name" value="Spectrin repeat"/>
    <property type="match status" value="1"/>
</dbReference>
<dbReference type="Proteomes" id="UP000005237">
    <property type="component" value="Unassembled WGS sequence"/>
</dbReference>
<protein>
    <submittedName>
        <fullName evidence="5">CRAL-TRIO domain-containing protein</fullName>
    </submittedName>
</protein>
<organism evidence="5 6">
    <name type="scientific">Caenorhabditis japonica</name>
    <dbReference type="NCBI Taxonomy" id="281687"/>
    <lineage>
        <taxon>Eukaryota</taxon>
        <taxon>Metazoa</taxon>
        <taxon>Ecdysozoa</taxon>
        <taxon>Nematoda</taxon>
        <taxon>Chromadorea</taxon>
        <taxon>Rhabditida</taxon>
        <taxon>Rhabditina</taxon>
        <taxon>Rhabditomorpha</taxon>
        <taxon>Rhabditoidea</taxon>
        <taxon>Rhabditidae</taxon>
        <taxon>Peloderinae</taxon>
        <taxon>Caenorhabditis</taxon>
    </lineage>
</organism>
<dbReference type="PROSITE" id="PS50191">
    <property type="entry name" value="CRAL_TRIO"/>
    <property type="match status" value="1"/>
</dbReference>
<feature type="coiled-coil region" evidence="2">
    <location>
        <begin position="560"/>
        <end position="600"/>
    </location>
</feature>
<dbReference type="SUPFAM" id="SSF52087">
    <property type="entry name" value="CRAL/TRIO domain"/>
    <property type="match status" value="1"/>
</dbReference>
<evidence type="ECO:0000256" key="1">
    <source>
        <dbReference type="ARBA" id="ARBA00004123"/>
    </source>
</evidence>
<dbReference type="PANTHER" id="PTHR46607">
    <property type="entry name" value="SEC14 DOMAIN AND SPECTRIN REPEAT-CONTAINING PROTEIN 1"/>
    <property type="match status" value="1"/>
</dbReference>
<dbReference type="InterPro" id="IPR036397">
    <property type="entry name" value="RNaseH_sf"/>
</dbReference>
<dbReference type="InterPro" id="IPR001251">
    <property type="entry name" value="CRAL-TRIO_dom"/>
</dbReference>
<evidence type="ECO:0000313" key="6">
    <source>
        <dbReference type="Proteomes" id="UP000005237"/>
    </source>
</evidence>
<dbReference type="GO" id="GO:0070273">
    <property type="term" value="F:phosphatidylinositol-4-phosphate binding"/>
    <property type="evidence" value="ECO:0007669"/>
    <property type="project" value="TreeGrafter"/>
</dbReference>
<dbReference type="GO" id="GO:0005546">
    <property type="term" value="F:phosphatidylinositol-4,5-bisphosphate binding"/>
    <property type="evidence" value="ECO:0007669"/>
    <property type="project" value="TreeGrafter"/>
</dbReference>
<dbReference type="GO" id="GO:0010314">
    <property type="term" value="F:phosphatidylinositol-5-phosphate binding"/>
    <property type="evidence" value="ECO:0007669"/>
    <property type="project" value="TreeGrafter"/>
</dbReference>
<dbReference type="SUPFAM" id="SSF46689">
    <property type="entry name" value="Homeodomain-like"/>
    <property type="match status" value="1"/>
</dbReference>
<dbReference type="InterPro" id="IPR009057">
    <property type="entry name" value="Homeodomain-like_sf"/>
</dbReference>
<dbReference type="GO" id="GO:0043325">
    <property type="term" value="F:phosphatidylinositol-3,4-bisphosphate binding"/>
    <property type="evidence" value="ECO:0007669"/>
    <property type="project" value="TreeGrafter"/>
</dbReference>
<dbReference type="PANTHER" id="PTHR46607:SF1">
    <property type="entry name" value="SEC14 DOMAIN AND SPECTRIN REPEAT-CONTAINING PROTEIN 1"/>
    <property type="match status" value="1"/>
</dbReference>
<dbReference type="Gene3D" id="3.30.420.10">
    <property type="entry name" value="Ribonuclease H-like superfamily/Ribonuclease H"/>
    <property type="match status" value="1"/>
</dbReference>
<feature type="coiled-coil region" evidence="2">
    <location>
        <begin position="665"/>
        <end position="692"/>
    </location>
</feature>
<keyword evidence="2" id="KW-0175">Coiled coil</keyword>
<name>A0A8R1HNI1_CAEJA</name>
<proteinExistence type="predicted"/>
<dbReference type="GO" id="GO:0080025">
    <property type="term" value="F:phosphatidylinositol-3,5-bisphosphate binding"/>
    <property type="evidence" value="ECO:0007669"/>
    <property type="project" value="TreeGrafter"/>
</dbReference>
<dbReference type="InterPro" id="IPR036865">
    <property type="entry name" value="CRAL-TRIO_dom_sf"/>
</dbReference>
<sequence length="1022" mass="116666">MSWQKQRQYVLDRLAFVPGGTDREGNALLVVSTSQVQECSYENLVSLLALLSDTLPQSTLFTVLLDTRHIHLKQLKFYLRACQQALYKRVRQVLIIQPEKFLEQQKINFDLIVSGYTLKTVLISMHKLSKFVNVNQLPEQFGGTLGYDPDEWLDNRIEIKKWQNYMTEAEADKAKHNPEEDQKLEEFISKLQSTKRVEDEFAANTLKKSIKEVKIKEEENSKDGLIKDHTAGVSDFLDWIEGSGEKWLNSLCQRGLGSAEIARRLQISSSTVRNVVAAIKKRGDASEVKKSGRPRSVNTRNTRAIIKKRIIRNDGLSLNRMASQLGIARSTVQSIVKNDLKLKSYKLRRGQYLSDKSKAMRLEKCRKLLQHFQVRRVSDVIWTDEKIFTIEPLPNRQNQRQLLSKDDSMSPKRRLAHNRLFPKSVMVWAGITATGKTPLVFIERNVKINSEVYQKIVLMDNLLPWVTQHFAGGPFILQQDWAPSHGSRSTLAVLEAHFPGFLDKNLWPASSPDLNPMDFSVWGMLEGKIAGKVFATVDDLKAALEVAWASIDDGYLRRTVNSIADNVDEAESLVKQHEELTTKTREIEEQSQQLAEMATRLMAACPQVAIVLQKTREQIRDVAEHFAYRVEAQTQFALSNRNFRAKVAEFSKKSDLMLEKVCAEDDNSAKTLEELTKNKKELEDSLNSMNVAFEAAMDAGEETVVKTRQYGEVLPCEEFIAHIGSSLSYISQRQNRHNELASVKRLEQQQQVQLLTTYGDCDQAIKWLAELKETLHKDYSLSDVNEEAVRHLRNDRQNLDRTALSTYQYGKQLLSMAKNTERAAMKESSSDERHEKLESAWRELDEAIRQNEARLKVVESFMVTHRQMMERVSEIDKSLRERLRVSGRLNSITLSTERRRLKDDIEELSSIGRMLSAQINADHSTTPEDRQSAMKQIADKIEQVKSAERRMESLIGEEEEATSSSSGKEDKPSSTRRVRPLSKVPEEEGGEVSPVLPRAVRLLESTEGITPAIRLSKNESYL</sequence>
<keyword evidence="6" id="KW-1185">Reference proteome</keyword>
<evidence type="ECO:0000313" key="5">
    <source>
        <dbReference type="EnsemblMetazoa" id="CJA07083b.1"/>
    </source>
</evidence>